<dbReference type="AlphaFoldDB" id="G3N6W1"/>
<protein>
    <submittedName>
        <fullName evidence="1">Uncharacterized protein</fullName>
    </submittedName>
</protein>
<dbReference type="InParanoid" id="G3N6W1"/>
<reference evidence="1" key="2">
    <citation type="submission" date="2024-04" db="UniProtKB">
        <authorList>
            <consortium name="Ensembl"/>
        </authorList>
    </citation>
    <scope>IDENTIFICATION</scope>
</reference>
<evidence type="ECO:0000313" key="1">
    <source>
        <dbReference type="Ensembl" id="ENSGACP00000001036.1"/>
    </source>
</evidence>
<proteinExistence type="predicted"/>
<dbReference type="Bgee" id="ENSGACG00000000808">
    <property type="expression patterns" value="Expressed in muscle tissue and 9 other cell types or tissues"/>
</dbReference>
<reference evidence="1" key="1">
    <citation type="submission" date="2006-01" db="EMBL/GenBank/DDBJ databases">
        <authorList>
            <person name="Lindblad-Toh K."/>
            <person name="Mauceli E."/>
            <person name="Grabherr M."/>
            <person name="Chang J.L."/>
            <person name="Lander E.S."/>
        </authorList>
    </citation>
    <scope>NUCLEOTIDE SEQUENCE [LARGE SCALE GENOMIC DNA]</scope>
</reference>
<dbReference type="Ensembl" id="ENSGACT00000001036.1">
    <property type="protein sequence ID" value="ENSGACP00000001036.1"/>
    <property type="gene ID" value="ENSGACG00000000808.1"/>
</dbReference>
<accession>G3N6W1</accession>
<organism evidence="1">
    <name type="scientific">Gasterosteus aculeatus</name>
    <name type="common">Three-spined stickleback</name>
    <dbReference type="NCBI Taxonomy" id="69293"/>
    <lineage>
        <taxon>Eukaryota</taxon>
        <taxon>Metazoa</taxon>
        <taxon>Chordata</taxon>
        <taxon>Craniata</taxon>
        <taxon>Vertebrata</taxon>
        <taxon>Euteleostomi</taxon>
        <taxon>Actinopterygii</taxon>
        <taxon>Neopterygii</taxon>
        <taxon>Teleostei</taxon>
        <taxon>Neoteleostei</taxon>
        <taxon>Acanthomorphata</taxon>
        <taxon>Eupercaria</taxon>
        <taxon>Perciformes</taxon>
        <taxon>Cottioidei</taxon>
        <taxon>Gasterosteales</taxon>
        <taxon>Gasterosteidae</taxon>
        <taxon>Gasterosteus</taxon>
    </lineage>
</organism>
<name>G3N6W1_GASAC</name>
<sequence>MPKHLQEGKEEERLTIHCDSVLLSGMGMKGGGVTWCGGLLGGGARLEEAARSRAPYWAADLVDWPTSVRHCSWSRQRALFMVTPSYARTHSLTNSAD</sequence>